<sequence length="334" mass="36353">MLKLLGIEIVVVVVVLGVLLGAASVVHAEPIIKIDGSSTVFPITEAVAEDFQIAMKGAAKVTVGISGTGGGFKKFCRGEIDIANASRPILKKEMDNCKTAGVQYVEMPVAFDALTVVVNPRNDWVKTITVAELKKIWEPDAQGKITRWNQVNSAWPDEPIKLYGPGADSGTFDYFTEAVVGKAKSSRGDYTASEDDNVLVQGVASDKNALGYFGFAYYNENQKKLEALPVDGGKGGVLPSLKTVEDGSYQSLSRPIFIYINIKAGEKPEVRKFIEFYMKNAPALVREVKYFPLPAQAYTANLEHLDKKKLGTVFNGQPEVGLKIDELLKREASL</sequence>
<dbReference type="GO" id="GO:0005576">
    <property type="term" value="C:extracellular region"/>
    <property type="evidence" value="ECO:0007669"/>
    <property type="project" value="UniProtKB-SubCell"/>
</dbReference>
<keyword evidence="3" id="KW-0732">Signal</keyword>
<feature type="domain" description="PBP" evidence="5">
    <location>
        <begin position="30"/>
        <end position="278"/>
    </location>
</feature>
<keyword evidence="4" id="KW-0592">Phosphate transport</keyword>
<evidence type="ECO:0000313" key="6">
    <source>
        <dbReference type="EMBL" id="SFU56050.1"/>
    </source>
</evidence>
<evidence type="ECO:0000256" key="1">
    <source>
        <dbReference type="ARBA" id="ARBA00008725"/>
    </source>
</evidence>
<keyword evidence="2 4" id="KW-0813">Transport</keyword>
<dbReference type="GO" id="GO:0006817">
    <property type="term" value="P:phosphate ion transport"/>
    <property type="evidence" value="ECO:0007669"/>
    <property type="project" value="UniProtKB-UniRule"/>
</dbReference>
<proteinExistence type="inferred from homology"/>
<dbReference type="OrthoDB" id="9790048at2"/>
<reference evidence="6 7" key="1">
    <citation type="submission" date="2016-10" db="EMBL/GenBank/DDBJ databases">
        <authorList>
            <person name="de Groot N.N."/>
        </authorList>
    </citation>
    <scope>NUCLEOTIDE SEQUENCE [LARGE SCALE GENOMIC DNA]</scope>
    <source>
        <strain evidence="6 7">Nl14</strain>
    </source>
</reference>
<name>A0A1I7H5R8_9PROT</name>
<dbReference type="AlphaFoldDB" id="A0A1I7H5R8"/>
<dbReference type="Pfam" id="PF12849">
    <property type="entry name" value="PBP_like_2"/>
    <property type="match status" value="1"/>
</dbReference>
<comment type="function">
    <text evidence="4">Involved in the system for phosphate transport across the cytoplasmic membrane.</text>
</comment>
<evidence type="ECO:0000313" key="7">
    <source>
        <dbReference type="Proteomes" id="UP000182649"/>
    </source>
</evidence>
<dbReference type="Gene3D" id="3.40.190.10">
    <property type="entry name" value="Periplasmic binding protein-like II"/>
    <property type="match status" value="2"/>
</dbReference>
<dbReference type="RefSeq" id="WP_074974655.1">
    <property type="nucleotide sequence ID" value="NZ_FPBZ01000007.1"/>
</dbReference>
<accession>A0A1I7H5R8</accession>
<dbReference type="FunFam" id="3.40.190.10:FF:000156">
    <property type="entry name" value="Phosphate ABC transporter, phosphate-binding protein"/>
    <property type="match status" value="1"/>
</dbReference>
<dbReference type="InterPro" id="IPR050811">
    <property type="entry name" value="Phosphate_ABC_transporter"/>
</dbReference>
<dbReference type="Proteomes" id="UP000182649">
    <property type="component" value="Unassembled WGS sequence"/>
</dbReference>
<dbReference type="PANTHER" id="PTHR30570">
    <property type="entry name" value="PERIPLASMIC PHOSPHATE BINDING COMPONENT OF PHOSPHATE ABC TRANSPORTER"/>
    <property type="match status" value="1"/>
</dbReference>
<evidence type="ECO:0000259" key="5">
    <source>
        <dbReference type="Pfam" id="PF12849"/>
    </source>
</evidence>
<dbReference type="InterPro" id="IPR024370">
    <property type="entry name" value="PBP_domain"/>
</dbReference>
<dbReference type="PANTHER" id="PTHR30570:SF1">
    <property type="entry name" value="PHOSPHATE-BINDING PROTEIN PSTS"/>
    <property type="match status" value="1"/>
</dbReference>
<dbReference type="CDD" id="cd13654">
    <property type="entry name" value="PBP2_phosphate_like_2"/>
    <property type="match status" value="1"/>
</dbReference>
<keyword evidence="4" id="KW-0964">Secreted</keyword>
<evidence type="ECO:0000256" key="3">
    <source>
        <dbReference type="ARBA" id="ARBA00022729"/>
    </source>
</evidence>
<dbReference type="NCBIfam" id="TIGR02136">
    <property type="entry name" value="ptsS_2"/>
    <property type="match status" value="1"/>
</dbReference>
<keyword evidence="4" id="KW-0574">Periplasm</keyword>
<dbReference type="GO" id="GO:0042597">
    <property type="term" value="C:periplasmic space"/>
    <property type="evidence" value="ECO:0007669"/>
    <property type="project" value="UniProtKB-SubCell"/>
</dbReference>
<evidence type="ECO:0000256" key="2">
    <source>
        <dbReference type="ARBA" id="ARBA00022448"/>
    </source>
</evidence>
<dbReference type="InterPro" id="IPR011862">
    <property type="entry name" value="Phos-bd"/>
</dbReference>
<dbReference type="GO" id="GO:0007155">
    <property type="term" value="P:cell adhesion"/>
    <property type="evidence" value="ECO:0007669"/>
    <property type="project" value="UniProtKB-UniRule"/>
</dbReference>
<evidence type="ECO:0000256" key="4">
    <source>
        <dbReference type="RuleBase" id="RU367119"/>
    </source>
</evidence>
<dbReference type="EMBL" id="FPBZ01000007">
    <property type="protein sequence ID" value="SFU56050.1"/>
    <property type="molecule type" value="Genomic_DNA"/>
</dbReference>
<comment type="subcellular location">
    <subcellularLocation>
        <location evidence="4">Periplasm</location>
    </subcellularLocation>
    <subcellularLocation>
        <location evidence="4">Secreted</location>
    </subcellularLocation>
</comment>
<organism evidence="6 7">
    <name type="scientific">Nitrosospira multiformis</name>
    <dbReference type="NCBI Taxonomy" id="1231"/>
    <lineage>
        <taxon>Bacteria</taxon>
        <taxon>Pseudomonadati</taxon>
        <taxon>Pseudomonadota</taxon>
        <taxon>Betaproteobacteria</taxon>
        <taxon>Nitrosomonadales</taxon>
        <taxon>Nitrosomonadaceae</taxon>
        <taxon>Nitrosospira</taxon>
    </lineage>
</organism>
<dbReference type="SUPFAM" id="SSF53850">
    <property type="entry name" value="Periplasmic binding protein-like II"/>
    <property type="match status" value="1"/>
</dbReference>
<gene>
    <name evidence="6" type="ORF">SAMN05216417_10749</name>
</gene>
<protein>
    <recommendedName>
        <fullName evidence="4">Phosphate-binding protein</fullName>
    </recommendedName>
</protein>
<comment type="similarity">
    <text evidence="1 4">Belongs to the PstS family.</text>
</comment>
<dbReference type="GO" id="GO:0042301">
    <property type="term" value="F:phosphate ion binding"/>
    <property type="evidence" value="ECO:0007669"/>
    <property type="project" value="UniProtKB-UniRule"/>
</dbReference>